<organism evidence="3 4">
    <name type="scientific">Pipistrellus kuhlii</name>
    <name type="common">Kuhl's pipistrelle</name>
    <dbReference type="NCBI Taxonomy" id="59472"/>
    <lineage>
        <taxon>Eukaryota</taxon>
        <taxon>Metazoa</taxon>
        <taxon>Chordata</taxon>
        <taxon>Craniata</taxon>
        <taxon>Vertebrata</taxon>
        <taxon>Euteleostomi</taxon>
        <taxon>Mammalia</taxon>
        <taxon>Eutheria</taxon>
        <taxon>Laurasiatheria</taxon>
        <taxon>Chiroptera</taxon>
        <taxon>Yangochiroptera</taxon>
        <taxon>Vespertilionidae</taxon>
        <taxon>Pipistrellus</taxon>
    </lineage>
</organism>
<dbReference type="AlphaFoldDB" id="A0A7J7WYC6"/>
<keyword evidence="2" id="KW-0732">Signal</keyword>
<accession>A0A7J7WYC6</accession>
<feature type="compositionally biased region" description="Basic and acidic residues" evidence="1">
    <location>
        <begin position="113"/>
        <end position="124"/>
    </location>
</feature>
<feature type="region of interest" description="Disordered" evidence="1">
    <location>
        <begin position="71"/>
        <end position="138"/>
    </location>
</feature>
<dbReference type="InterPro" id="IPR001710">
    <property type="entry name" value="Pro-ADM"/>
</dbReference>
<name>A0A7J7WYC6_PIPKU</name>
<evidence type="ECO:0000313" key="3">
    <source>
        <dbReference type="EMBL" id="KAF6342423.1"/>
    </source>
</evidence>
<sequence length="138" mass="15089">MKLVPVALLYLSSLAFLGADSAQLDVAAEFRKKWNKWALSRGKRELRVSSSSPTGLADLKAGLAETIVQPQDVKGPSRGAQARCLPFPLQRPGHRPHPRQALPPEYEPIPRSAELRLPLRDVQRAEAGAPDLPADRQG</sequence>
<dbReference type="PRINTS" id="PR00801">
    <property type="entry name" value="ADRENOMEDULN"/>
</dbReference>
<feature type="signal peptide" evidence="2">
    <location>
        <begin position="1"/>
        <end position="22"/>
    </location>
</feature>
<evidence type="ECO:0000256" key="2">
    <source>
        <dbReference type="SAM" id="SignalP"/>
    </source>
</evidence>
<dbReference type="EMBL" id="JACAGB010000009">
    <property type="protein sequence ID" value="KAF6342423.1"/>
    <property type="molecule type" value="Genomic_DNA"/>
</dbReference>
<dbReference type="GO" id="GO:0005576">
    <property type="term" value="C:extracellular region"/>
    <property type="evidence" value="ECO:0007669"/>
    <property type="project" value="InterPro"/>
</dbReference>
<reference evidence="3 4" key="1">
    <citation type="journal article" date="2020" name="Nature">
        <title>Six reference-quality genomes reveal evolution of bat adaptations.</title>
        <authorList>
            <person name="Jebb D."/>
            <person name="Huang Z."/>
            <person name="Pippel M."/>
            <person name="Hughes G.M."/>
            <person name="Lavrichenko K."/>
            <person name="Devanna P."/>
            <person name="Winkler S."/>
            <person name="Jermiin L.S."/>
            <person name="Skirmuntt E.C."/>
            <person name="Katzourakis A."/>
            <person name="Burkitt-Gray L."/>
            <person name="Ray D.A."/>
            <person name="Sullivan K.A.M."/>
            <person name="Roscito J.G."/>
            <person name="Kirilenko B.M."/>
            <person name="Davalos L.M."/>
            <person name="Corthals A.P."/>
            <person name="Power M.L."/>
            <person name="Jones G."/>
            <person name="Ransome R.D."/>
            <person name="Dechmann D.K.N."/>
            <person name="Locatelli A.G."/>
            <person name="Puechmaille S.J."/>
            <person name="Fedrigo O."/>
            <person name="Jarvis E.D."/>
            <person name="Hiller M."/>
            <person name="Vernes S.C."/>
            <person name="Myers E.W."/>
            <person name="Teeling E.C."/>
        </authorList>
    </citation>
    <scope>NUCLEOTIDE SEQUENCE [LARGE SCALE GENOMIC DNA]</scope>
    <source>
        <strain evidence="3">MPipKuh1</strain>
        <tissue evidence="3">Flight muscle</tissue>
    </source>
</reference>
<feature type="chain" id="PRO_5029551744" evidence="2">
    <location>
        <begin position="23"/>
        <end position="138"/>
    </location>
</feature>
<keyword evidence="4" id="KW-1185">Reference proteome</keyword>
<protein>
    <submittedName>
        <fullName evidence="3">Adrenomedullin</fullName>
    </submittedName>
</protein>
<gene>
    <name evidence="3" type="ORF">mPipKuh1_000383</name>
</gene>
<evidence type="ECO:0000313" key="4">
    <source>
        <dbReference type="Proteomes" id="UP000558488"/>
    </source>
</evidence>
<dbReference type="Proteomes" id="UP000558488">
    <property type="component" value="Unassembled WGS sequence"/>
</dbReference>
<comment type="caution">
    <text evidence="3">The sequence shown here is derived from an EMBL/GenBank/DDBJ whole genome shotgun (WGS) entry which is preliminary data.</text>
</comment>
<evidence type="ECO:0000256" key="1">
    <source>
        <dbReference type="SAM" id="MobiDB-lite"/>
    </source>
</evidence>
<dbReference type="GO" id="GO:0005179">
    <property type="term" value="F:hormone activity"/>
    <property type="evidence" value="ECO:0007669"/>
    <property type="project" value="InterPro"/>
</dbReference>
<proteinExistence type="predicted"/>